<sequence length="79" mass="8861">MGRDWPREWQKAATAEQRARNVFLQAQERALHMARFEEGERAAVLGAADGAYRDWTAARAALDAFVADWRQSVREAAAG</sequence>
<accession>A0ABX7B720</accession>
<protein>
    <submittedName>
        <fullName evidence="1">Uncharacterized protein</fullName>
    </submittedName>
</protein>
<proteinExistence type="predicted"/>
<dbReference type="Proteomes" id="UP000595197">
    <property type="component" value="Chromosome"/>
</dbReference>
<evidence type="ECO:0000313" key="1">
    <source>
        <dbReference type="EMBL" id="QQP90127.1"/>
    </source>
</evidence>
<gene>
    <name evidence="1" type="ORF">IGS68_02325</name>
</gene>
<dbReference type="RefSeq" id="WP_201077040.1">
    <property type="nucleotide sequence ID" value="NZ_CP067420.1"/>
</dbReference>
<reference evidence="1" key="1">
    <citation type="submission" date="2021-02" db="EMBL/GenBank/DDBJ databases">
        <title>Skermanella TT6 skin isolate.</title>
        <authorList>
            <person name="Lee K."/>
            <person name="Ganzorig M."/>
        </authorList>
    </citation>
    <scope>NUCLEOTIDE SEQUENCE</scope>
    <source>
        <strain evidence="1">TT6</strain>
    </source>
</reference>
<evidence type="ECO:0000313" key="2">
    <source>
        <dbReference type="Proteomes" id="UP000595197"/>
    </source>
</evidence>
<keyword evidence="2" id="KW-1185">Reference proteome</keyword>
<name>A0ABX7B720_9PROT</name>
<dbReference type="EMBL" id="CP067420">
    <property type="protein sequence ID" value="QQP90127.1"/>
    <property type="molecule type" value="Genomic_DNA"/>
</dbReference>
<organism evidence="1 2">
    <name type="scientific">Skermanella cutis</name>
    <dbReference type="NCBI Taxonomy" id="2775420"/>
    <lineage>
        <taxon>Bacteria</taxon>
        <taxon>Pseudomonadati</taxon>
        <taxon>Pseudomonadota</taxon>
        <taxon>Alphaproteobacteria</taxon>
        <taxon>Rhodospirillales</taxon>
        <taxon>Azospirillaceae</taxon>
        <taxon>Skermanella</taxon>
    </lineage>
</organism>